<dbReference type="SUPFAM" id="SSF52540">
    <property type="entry name" value="P-loop containing nucleoside triphosphate hydrolases"/>
    <property type="match status" value="1"/>
</dbReference>
<proteinExistence type="inferred from homology"/>
<sequence length="392" mass="42812">MGSSGPPGGGAWPKILLAKPAAHPSGGGAGASGVPSGVVKLMRDEESAARSRLYQGSLNLITDAWEFSADRLLPLMSDNTDFTVVGVLGLPGVGKSTILNELYGFDSVASGVLPPFPVQTEETRAQARHCSTGMELRVSSERLILLDTQPIYSSSVLMDLTLPDGSSSLQLLSGESISGELAYELMGLQLGVFLTAVCHVVLLVTDGKNDTTLWKMLQTIEMLRQGIPDPSTVGSGGQLSTSTEDIPQETNSEFFADTIFVHTKLRESDLDFNSIEKFKAALSEYFKSSFRKNGLPQTEATENTDNALRMETTNVFVLPRAQDESSKKFKSSSLMLRQLRDQILSMPRRSFPKPLNERDWLRNASRVWDLVKKSPVISDYGKLLQNSGLFRR</sequence>
<dbReference type="PANTHER" id="PTHR14270">
    <property type="entry name" value="NONSENSE-MEDIATED MRNA DECAY FACTOR SMG9"/>
    <property type="match status" value="1"/>
</dbReference>
<dbReference type="Proteomes" id="UP000001514">
    <property type="component" value="Unassembled WGS sequence"/>
</dbReference>
<evidence type="ECO:0000256" key="1">
    <source>
        <dbReference type="ARBA" id="ARBA00007712"/>
    </source>
</evidence>
<dbReference type="InterPro" id="IPR039177">
    <property type="entry name" value="SMG9"/>
</dbReference>
<dbReference type="EMBL" id="GL377574">
    <property type="protein sequence ID" value="EFJ31218.1"/>
    <property type="molecule type" value="Genomic_DNA"/>
</dbReference>
<keyword evidence="4" id="KW-1185">Reference proteome</keyword>
<accession>D8R9U8</accession>
<name>D8R9U8_SELML</name>
<evidence type="ECO:0008006" key="5">
    <source>
        <dbReference type="Google" id="ProtNLM"/>
    </source>
</evidence>
<dbReference type="InParanoid" id="D8R9U8"/>
<evidence type="ECO:0000313" key="4">
    <source>
        <dbReference type="Proteomes" id="UP000001514"/>
    </source>
</evidence>
<dbReference type="GO" id="GO:0000184">
    <property type="term" value="P:nuclear-transcribed mRNA catabolic process, nonsense-mediated decay"/>
    <property type="evidence" value="ECO:0000318"/>
    <property type="project" value="GO_Central"/>
</dbReference>
<keyword evidence="2" id="KW-0866">Nonsense-mediated mRNA decay</keyword>
<dbReference type="KEGG" id="smo:SELMODRAFT_88024"/>
<protein>
    <recommendedName>
        <fullName evidence="5">Protein SMG9</fullName>
    </recommendedName>
</protein>
<dbReference type="OrthoDB" id="79514at2759"/>
<dbReference type="CDD" id="cd00267">
    <property type="entry name" value="ABC_ATPase"/>
    <property type="match status" value="1"/>
</dbReference>
<organism evidence="4">
    <name type="scientific">Selaginella moellendorffii</name>
    <name type="common">Spikemoss</name>
    <dbReference type="NCBI Taxonomy" id="88036"/>
    <lineage>
        <taxon>Eukaryota</taxon>
        <taxon>Viridiplantae</taxon>
        <taxon>Streptophyta</taxon>
        <taxon>Embryophyta</taxon>
        <taxon>Tracheophyta</taxon>
        <taxon>Lycopodiopsida</taxon>
        <taxon>Selaginellales</taxon>
        <taxon>Selaginellaceae</taxon>
        <taxon>Selaginella</taxon>
    </lineage>
</organism>
<dbReference type="STRING" id="88036.D8R9U8"/>
<dbReference type="PANTHER" id="PTHR14270:SF0">
    <property type="entry name" value="NONSENSE-MEDIATED MRNA DECAY FACTOR SMG9"/>
    <property type="match status" value="1"/>
</dbReference>
<dbReference type="InterPro" id="IPR027417">
    <property type="entry name" value="P-loop_NTPase"/>
</dbReference>
<dbReference type="Gramene" id="EFJ31218">
    <property type="protein sequence ID" value="EFJ31218"/>
    <property type="gene ID" value="SELMODRAFT_88024"/>
</dbReference>
<dbReference type="Gene3D" id="3.40.50.300">
    <property type="entry name" value="P-loop containing nucleotide triphosphate hydrolases"/>
    <property type="match status" value="1"/>
</dbReference>
<evidence type="ECO:0000313" key="3">
    <source>
        <dbReference type="EMBL" id="EFJ31218.1"/>
    </source>
</evidence>
<dbReference type="eggNOG" id="KOG4181">
    <property type="taxonomic scope" value="Eukaryota"/>
</dbReference>
<evidence type="ECO:0000256" key="2">
    <source>
        <dbReference type="ARBA" id="ARBA00023161"/>
    </source>
</evidence>
<dbReference type="HOGENOM" id="CLU_037795_1_0_1"/>
<reference evidence="3 4" key="1">
    <citation type="journal article" date="2011" name="Science">
        <title>The Selaginella genome identifies genetic changes associated with the evolution of vascular plants.</title>
        <authorList>
            <person name="Banks J.A."/>
            <person name="Nishiyama T."/>
            <person name="Hasebe M."/>
            <person name="Bowman J.L."/>
            <person name="Gribskov M."/>
            <person name="dePamphilis C."/>
            <person name="Albert V.A."/>
            <person name="Aono N."/>
            <person name="Aoyama T."/>
            <person name="Ambrose B.A."/>
            <person name="Ashton N.W."/>
            <person name="Axtell M.J."/>
            <person name="Barker E."/>
            <person name="Barker M.S."/>
            <person name="Bennetzen J.L."/>
            <person name="Bonawitz N.D."/>
            <person name="Chapple C."/>
            <person name="Cheng C."/>
            <person name="Correa L.G."/>
            <person name="Dacre M."/>
            <person name="DeBarry J."/>
            <person name="Dreyer I."/>
            <person name="Elias M."/>
            <person name="Engstrom E.M."/>
            <person name="Estelle M."/>
            <person name="Feng L."/>
            <person name="Finet C."/>
            <person name="Floyd S.K."/>
            <person name="Frommer W.B."/>
            <person name="Fujita T."/>
            <person name="Gramzow L."/>
            <person name="Gutensohn M."/>
            <person name="Harholt J."/>
            <person name="Hattori M."/>
            <person name="Heyl A."/>
            <person name="Hirai T."/>
            <person name="Hiwatashi Y."/>
            <person name="Ishikawa M."/>
            <person name="Iwata M."/>
            <person name="Karol K.G."/>
            <person name="Koehler B."/>
            <person name="Kolukisaoglu U."/>
            <person name="Kubo M."/>
            <person name="Kurata T."/>
            <person name="Lalonde S."/>
            <person name="Li K."/>
            <person name="Li Y."/>
            <person name="Litt A."/>
            <person name="Lyons E."/>
            <person name="Manning G."/>
            <person name="Maruyama T."/>
            <person name="Michael T.P."/>
            <person name="Mikami K."/>
            <person name="Miyazaki S."/>
            <person name="Morinaga S."/>
            <person name="Murata T."/>
            <person name="Mueller-Roeber B."/>
            <person name="Nelson D.R."/>
            <person name="Obara M."/>
            <person name="Oguri Y."/>
            <person name="Olmstead R.G."/>
            <person name="Onodera N."/>
            <person name="Petersen B.L."/>
            <person name="Pils B."/>
            <person name="Prigge M."/>
            <person name="Rensing S.A."/>
            <person name="Riano-Pachon D.M."/>
            <person name="Roberts A.W."/>
            <person name="Sato Y."/>
            <person name="Scheller H.V."/>
            <person name="Schulz B."/>
            <person name="Schulz C."/>
            <person name="Shakirov E.V."/>
            <person name="Shibagaki N."/>
            <person name="Shinohara N."/>
            <person name="Shippen D.E."/>
            <person name="Soerensen I."/>
            <person name="Sotooka R."/>
            <person name="Sugimoto N."/>
            <person name="Sugita M."/>
            <person name="Sumikawa N."/>
            <person name="Tanurdzic M."/>
            <person name="Theissen G."/>
            <person name="Ulvskov P."/>
            <person name="Wakazuki S."/>
            <person name="Weng J.K."/>
            <person name="Willats W.W."/>
            <person name="Wipf D."/>
            <person name="Wolf P.G."/>
            <person name="Yang L."/>
            <person name="Zimmer A.D."/>
            <person name="Zhu Q."/>
            <person name="Mitros T."/>
            <person name="Hellsten U."/>
            <person name="Loque D."/>
            <person name="Otillar R."/>
            <person name="Salamov A."/>
            <person name="Schmutz J."/>
            <person name="Shapiro H."/>
            <person name="Lindquist E."/>
            <person name="Lucas S."/>
            <person name="Rokhsar D."/>
            <person name="Grigoriev I.V."/>
        </authorList>
    </citation>
    <scope>NUCLEOTIDE SEQUENCE [LARGE SCALE GENOMIC DNA]</scope>
</reference>
<dbReference type="AlphaFoldDB" id="D8R9U8"/>
<comment type="similarity">
    <text evidence="1">Belongs to the SMG9 family.</text>
</comment>
<dbReference type="OMA" id="ASVCHIL"/>
<gene>
    <name evidence="3" type="ORF">SELMODRAFT_88024</name>
</gene>